<dbReference type="Pfam" id="PF13540">
    <property type="entry name" value="RCC1_2"/>
    <property type="match status" value="3"/>
</dbReference>
<gene>
    <name evidence="3" type="ORF">PECAL_4P12980</name>
</gene>
<dbReference type="AlphaFoldDB" id="A0A8J2SST0"/>
<accession>A0A8J2SST0</accession>
<dbReference type="PANTHER" id="PTHR45982">
    <property type="entry name" value="REGULATOR OF CHROMOSOME CONDENSATION"/>
    <property type="match status" value="1"/>
</dbReference>
<dbReference type="PRINTS" id="PR00633">
    <property type="entry name" value="RCCNDNSATION"/>
</dbReference>
<feature type="repeat" description="RCC1" evidence="1">
    <location>
        <begin position="375"/>
        <end position="423"/>
    </location>
</feature>
<reference evidence="3" key="1">
    <citation type="submission" date="2021-11" db="EMBL/GenBank/DDBJ databases">
        <authorList>
            <consortium name="Genoscope - CEA"/>
            <person name="William W."/>
        </authorList>
    </citation>
    <scope>NUCLEOTIDE SEQUENCE</scope>
</reference>
<dbReference type="GO" id="GO:0005737">
    <property type="term" value="C:cytoplasm"/>
    <property type="evidence" value="ECO:0007669"/>
    <property type="project" value="TreeGrafter"/>
</dbReference>
<dbReference type="Proteomes" id="UP000789595">
    <property type="component" value="Unassembled WGS sequence"/>
</dbReference>
<dbReference type="Gene3D" id="2.130.10.30">
    <property type="entry name" value="Regulator of chromosome condensation 1/beta-lactamase-inhibitor protein II"/>
    <property type="match status" value="2"/>
</dbReference>
<feature type="compositionally biased region" description="Basic and acidic residues" evidence="2">
    <location>
        <begin position="15"/>
        <end position="28"/>
    </location>
</feature>
<dbReference type="InterPro" id="IPR000408">
    <property type="entry name" value="Reg_chr_condens"/>
</dbReference>
<dbReference type="InterPro" id="IPR051553">
    <property type="entry name" value="Ran_GTPase-activating"/>
</dbReference>
<feature type="region of interest" description="Disordered" evidence="2">
    <location>
        <begin position="1"/>
        <end position="31"/>
    </location>
</feature>
<evidence type="ECO:0000313" key="3">
    <source>
        <dbReference type="EMBL" id="CAH0374041.1"/>
    </source>
</evidence>
<dbReference type="SUPFAM" id="SSF50985">
    <property type="entry name" value="RCC1/BLIP-II"/>
    <property type="match status" value="2"/>
</dbReference>
<dbReference type="GO" id="GO:0005085">
    <property type="term" value="F:guanyl-nucleotide exchange factor activity"/>
    <property type="evidence" value="ECO:0007669"/>
    <property type="project" value="TreeGrafter"/>
</dbReference>
<dbReference type="EMBL" id="CAKKNE010000004">
    <property type="protein sequence ID" value="CAH0374041.1"/>
    <property type="molecule type" value="Genomic_DNA"/>
</dbReference>
<dbReference type="InterPro" id="IPR009091">
    <property type="entry name" value="RCC1/BLIP-II"/>
</dbReference>
<feature type="repeat" description="RCC1" evidence="1">
    <location>
        <begin position="216"/>
        <end position="271"/>
    </location>
</feature>
<feature type="repeat" description="RCC1" evidence="1">
    <location>
        <begin position="326"/>
        <end position="374"/>
    </location>
</feature>
<dbReference type="PROSITE" id="PS00626">
    <property type="entry name" value="RCC1_2"/>
    <property type="match status" value="1"/>
</dbReference>
<dbReference type="OrthoDB" id="10256179at2759"/>
<dbReference type="PANTHER" id="PTHR45982:SF1">
    <property type="entry name" value="REGULATOR OF CHROMOSOME CONDENSATION"/>
    <property type="match status" value="1"/>
</dbReference>
<feature type="repeat" description="RCC1" evidence="1">
    <location>
        <begin position="423"/>
        <end position="476"/>
    </location>
</feature>
<proteinExistence type="predicted"/>
<evidence type="ECO:0000256" key="1">
    <source>
        <dbReference type="PROSITE-ProRule" id="PRU00235"/>
    </source>
</evidence>
<sequence length="582" mass="62980">MSRKTTLTSRPPAGRRRDAHGFLRDGPPHRHPWSHYGTELAVVEAYTASERKVRLAHAALNAAGPHVRPQHPPRKGSREWLQTYIKIPEDADVRDVQSHLRTASLHVKSEPVPEPPPVVKEPTWPFAAPPAGVGLCLLYCSVDDVCAVCASGKGWSSALETYGLKRVGFWAPLPFETAPSYCRSMERLRATRTVNSVWDCVGRGSASHLSVVINKGRIITCGKNDGGQRGDAKIGQGPGGWPTTQCVNHLEPSIIVAVAVGGEHTAFLDSDGCVLECGRAGGREGSKDAQGDRRPCRFRPERVLLQRRVLQVSAGDDFTIVITTKGELWSWGRGDFGELGADVRVRRDPGPCRTDERFAQVSAGSHHCLASTNNGRLYAWGFGEDGATGLDATAWRPRRVELVQGVCTDISAGGAHSLVLVRGAVHALGTTLNGRAGVPCGNPPVERAVFDCVRGLPNDIIRVAAGGEHSLCLTASGEVYAWGRGGRAGQRSPRDVWAPTLVQLDQKAVAVAAHAAHSVIAMEDGTFRTFGNGDHGRLGCLDRFQRSDPRDKGLPIEMALPAEPKRRLKPHEYFGETERRYA</sequence>
<keyword evidence="4" id="KW-1185">Reference proteome</keyword>
<protein>
    <submittedName>
        <fullName evidence="3">Uncharacterized protein</fullName>
    </submittedName>
</protein>
<comment type="caution">
    <text evidence="3">The sequence shown here is derived from an EMBL/GenBank/DDBJ whole genome shotgun (WGS) entry which is preliminary data.</text>
</comment>
<dbReference type="PROSITE" id="PS50012">
    <property type="entry name" value="RCC1_3"/>
    <property type="match status" value="5"/>
</dbReference>
<evidence type="ECO:0000256" key="2">
    <source>
        <dbReference type="SAM" id="MobiDB-lite"/>
    </source>
</evidence>
<name>A0A8J2SST0_9STRA</name>
<feature type="repeat" description="RCC1" evidence="1">
    <location>
        <begin position="477"/>
        <end position="524"/>
    </location>
</feature>
<organism evidence="3 4">
    <name type="scientific">Pelagomonas calceolata</name>
    <dbReference type="NCBI Taxonomy" id="35677"/>
    <lineage>
        <taxon>Eukaryota</taxon>
        <taxon>Sar</taxon>
        <taxon>Stramenopiles</taxon>
        <taxon>Ochrophyta</taxon>
        <taxon>Pelagophyceae</taxon>
        <taxon>Pelagomonadales</taxon>
        <taxon>Pelagomonadaceae</taxon>
        <taxon>Pelagomonas</taxon>
    </lineage>
</organism>
<evidence type="ECO:0000313" key="4">
    <source>
        <dbReference type="Proteomes" id="UP000789595"/>
    </source>
</evidence>